<organism evidence="1">
    <name type="scientific">Ornithodoros brasiliensis</name>
    <name type="common">Mouro tick</name>
    <dbReference type="NCBI Taxonomy" id="888526"/>
    <lineage>
        <taxon>Eukaryota</taxon>
        <taxon>Metazoa</taxon>
        <taxon>Ecdysozoa</taxon>
        <taxon>Arthropoda</taxon>
        <taxon>Chelicerata</taxon>
        <taxon>Arachnida</taxon>
        <taxon>Acari</taxon>
        <taxon>Parasitiformes</taxon>
        <taxon>Ixodida</taxon>
        <taxon>Ixodoidea</taxon>
        <taxon>Argasidae</taxon>
        <taxon>Ornithodorinae</taxon>
        <taxon>Ornithodoros</taxon>
    </lineage>
</organism>
<evidence type="ECO:0000313" key="1">
    <source>
        <dbReference type="EMBL" id="JAT79140.1"/>
    </source>
</evidence>
<sequence length="164" mass="18294">RRTSCSSDGVGSSGGIVSQRRRWRRLVAGEFGECLVELVRDGFVLLLLLDKLVLLGGRGKRASSESHRLEVLQCCLHLFLEKVVLFTLCKQLIFQSVHFLLELLHGPLGEFSTGFSLLQLGSHGADLNFVGFFPLLSLLFTDFQGLEVVADDSELFFKFYNLAL</sequence>
<dbReference type="EMBL" id="GETE01000368">
    <property type="protein sequence ID" value="JAT79140.1"/>
    <property type="molecule type" value="Transcribed_RNA"/>
</dbReference>
<proteinExistence type="predicted"/>
<name>A0A1D2AIY6_ORNBR</name>
<protein>
    <submittedName>
        <fullName evidence="1">Tropomyosin</fullName>
    </submittedName>
</protein>
<dbReference type="AlphaFoldDB" id="A0A1D2AIY6"/>
<feature type="non-terminal residue" evidence="1">
    <location>
        <position position="164"/>
    </location>
</feature>
<accession>A0A1D2AIY6</accession>
<reference evidence="1" key="1">
    <citation type="submission" date="2016-07" db="EMBL/GenBank/DDBJ databases">
        <title>Salivary Glands transcriptome analysis on engorged females of Ornithodoros brasiliensis (Acari:Argasidae).</title>
        <authorList>
            <person name="Simons S.M."/>
            <person name="Carvalho E."/>
            <person name="Junqueira-de-Azevedo I."/>
            <person name="Ho P.L."/>
            <person name="Giovanni D."/>
            <person name="Mendonca R."/>
            <person name="Onofrio V."/>
            <person name="Landulfo G."/>
            <person name="Ramirez D."/>
            <person name="Barros-Battesti D."/>
        </authorList>
    </citation>
    <scope>NUCLEOTIDE SEQUENCE</scope>
    <source>
        <strain evidence="1">Female</strain>
        <tissue evidence="1">Salivary gland</tissue>
    </source>
</reference>
<feature type="non-terminal residue" evidence="1">
    <location>
        <position position="1"/>
    </location>
</feature>